<name>A0ABV3T8D0_9GAMM</name>
<gene>
    <name evidence="1" type="ORF">V6X30_03785</name>
</gene>
<dbReference type="RefSeq" id="WP_367983318.1">
    <property type="nucleotide sequence ID" value="NZ_JBAKFF010000001.1"/>
</dbReference>
<evidence type="ECO:0000313" key="1">
    <source>
        <dbReference type="EMBL" id="MEX0430525.1"/>
    </source>
</evidence>
<keyword evidence="2" id="KW-1185">Reference proteome</keyword>
<dbReference type="EMBL" id="JBAKFF010000001">
    <property type="protein sequence ID" value="MEX0430525.1"/>
    <property type="molecule type" value="Genomic_DNA"/>
</dbReference>
<dbReference type="Pfam" id="PF19742">
    <property type="entry name" value="DUF6231"/>
    <property type="match status" value="1"/>
</dbReference>
<dbReference type="InterPro" id="IPR046199">
    <property type="entry name" value="DUF6231"/>
</dbReference>
<evidence type="ECO:0000313" key="2">
    <source>
        <dbReference type="Proteomes" id="UP001556637"/>
    </source>
</evidence>
<proteinExistence type="predicted"/>
<sequence length="160" mass="17604">MSKEIPKTLELLETAIDSAGEGTSLVVTDAAAVRSALGGQGVMFLDPDVAEASFDKLPRAALAVIDGAAAFPSATAAVQLVGRLRDLHADRVLVIASAEADGQLGRQELIGLGFQRWASSQDRDGRRRWYEFDIAHYKVTPDWLNARHWANPELWDKYRW</sequence>
<protein>
    <submittedName>
        <fullName evidence="1">DUF6231 family protein</fullName>
    </submittedName>
</protein>
<organism evidence="1 2">
    <name type="scientific">Spiribacter insolitus</name>
    <dbReference type="NCBI Taxonomy" id="3122417"/>
    <lineage>
        <taxon>Bacteria</taxon>
        <taxon>Pseudomonadati</taxon>
        <taxon>Pseudomonadota</taxon>
        <taxon>Gammaproteobacteria</taxon>
        <taxon>Chromatiales</taxon>
        <taxon>Ectothiorhodospiraceae</taxon>
        <taxon>Spiribacter</taxon>
    </lineage>
</organism>
<reference evidence="1 2" key="1">
    <citation type="submission" date="2024-02" db="EMBL/GenBank/DDBJ databases">
        <title>New especies of Spiribacter isolated from saline water.</title>
        <authorList>
            <person name="Leon M.J."/>
            <person name="De La Haba R."/>
            <person name="Sanchez-Porro C."/>
            <person name="Ventosa A."/>
        </authorList>
    </citation>
    <scope>NUCLEOTIDE SEQUENCE [LARGE SCALE GENOMIC DNA]</scope>
    <source>
        <strain evidence="2">ag22IC4-189</strain>
    </source>
</reference>
<dbReference type="Proteomes" id="UP001556637">
    <property type="component" value="Unassembled WGS sequence"/>
</dbReference>
<comment type="caution">
    <text evidence="1">The sequence shown here is derived from an EMBL/GenBank/DDBJ whole genome shotgun (WGS) entry which is preliminary data.</text>
</comment>
<accession>A0ABV3T8D0</accession>